<dbReference type="EMBL" id="LT828648">
    <property type="protein sequence ID" value="SLM49512.1"/>
    <property type="molecule type" value="Genomic_DNA"/>
</dbReference>
<dbReference type="KEGG" id="nja:NSJP_3345"/>
<name>A0A1W1I937_9BACT</name>
<evidence type="ECO:0000313" key="2">
    <source>
        <dbReference type="Proteomes" id="UP000192042"/>
    </source>
</evidence>
<proteinExistence type="predicted"/>
<keyword evidence="2" id="KW-1185">Reference proteome</keyword>
<evidence type="ECO:0000313" key="1">
    <source>
        <dbReference type="EMBL" id="SLM49512.1"/>
    </source>
</evidence>
<dbReference type="AlphaFoldDB" id="A0A1W1I937"/>
<reference evidence="1 2" key="1">
    <citation type="submission" date="2017-03" db="EMBL/GenBank/DDBJ databases">
        <authorList>
            <person name="Afonso C.L."/>
            <person name="Miller P.J."/>
            <person name="Scott M.A."/>
            <person name="Spackman E."/>
            <person name="Goraichik I."/>
            <person name="Dimitrov K.M."/>
            <person name="Suarez D.L."/>
            <person name="Swayne D.E."/>
        </authorList>
    </citation>
    <scope>NUCLEOTIDE SEQUENCE [LARGE SCALE GENOMIC DNA]</scope>
    <source>
        <strain evidence="1">Genome sequencing of Nitrospira japonica strain NJ11</strain>
    </source>
</reference>
<gene>
    <name evidence="1" type="ORF">NSJP_3345</name>
</gene>
<protein>
    <submittedName>
        <fullName evidence="1">Uncharacterized protein</fullName>
    </submittedName>
</protein>
<organism evidence="1 2">
    <name type="scientific">Nitrospira japonica</name>
    <dbReference type="NCBI Taxonomy" id="1325564"/>
    <lineage>
        <taxon>Bacteria</taxon>
        <taxon>Pseudomonadati</taxon>
        <taxon>Nitrospirota</taxon>
        <taxon>Nitrospiria</taxon>
        <taxon>Nitrospirales</taxon>
        <taxon>Nitrospiraceae</taxon>
        <taxon>Nitrospira</taxon>
    </lineage>
</organism>
<dbReference type="Proteomes" id="UP000192042">
    <property type="component" value="Chromosome I"/>
</dbReference>
<sequence length="62" mass="6857">MSEMSTRRIIDQIAYFLGIGASGDVPLFVVVESRNPVFVAHFWLEDHAAARALSVGARDIRP</sequence>
<accession>A0A1W1I937</accession>